<evidence type="ECO:0000256" key="5">
    <source>
        <dbReference type="ARBA" id="ARBA00023315"/>
    </source>
</evidence>
<name>A0A1G9HTH8_9FIRM</name>
<keyword evidence="3 8" id="KW-0808">Transferase</keyword>
<dbReference type="EMBL" id="FNGO01000002">
    <property type="protein sequence ID" value="SDL16135.1"/>
    <property type="molecule type" value="Genomic_DNA"/>
</dbReference>
<protein>
    <submittedName>
        <fullName evidence="8">Acyl-[acyl-carrier-protein]--UDP-N-acetylglucosamine O-acyltransferase</fullName>
    </submittedName>
</protein>
<dbReference type="InterPro" id="IPR001451">
    <property type="entry name" value="Hexapep"/>
</dbReference>
<dbReference type="AlphaFoldDB" id="A0A1G9HTH8"/>
<reference evidence="8 9" key="1">
    <citation type="submission" date="2016-10" db="EMBL/GenBank/DDBJ databases">
        <authorList>
            <person name="de Groot N.N."/>
        </authorList>
    </citation>
    <scope>NUCLEOTIDE SEQUENCE [LARGE SCALE GENOMIC DNA]</scope>
    <source>
        <strain evidence="8 9">SLAS-1</strain>
    </source>
</reference>
<dbReference type="GO" id="GO:0016020">
    <property type="term" value="C:membrane"/>
    <property type="evidence" value="ECO:0007669"/>
    <property type="project" value="GOC"/>
</dbReference>
<evidence type="ECO:0000256" key="2">
    <source>
        <dbReference type="ARBA" id="ARBA00022556"/>
    </source>
</evidence>
<proteinExistence type="predicted"/>
<dbReference type="Gene3D" id="1.20.1180.10">
    <property type="entry name" value="Udp N-acetylglucosamine O-acyltransferase, C-terminal domain"/>
    <property type="match status" value="1"/>
</dbReference>
<keyword evidence="2" id="KW-0441">Lipid A biosynthesis</keyword>
<evidence type="ECO:0000256" key="4">
    <source>
        <dbReference type="ARBA" id="ARBA00023098"/>
    </source>
</evidence>
<dbReference type="GO" id="GO:0008780">
    <property type="term" value="F:acyl-[acyl-carrier-protein]-UDP-N-acetylglucosamine O-acyltransferase activity"/>
    <property type="evidence" value="ECO:0007669"/>
    <property type="project" value="InterPro"/>
</dbReference>
<evidence type="ECO:0000256" key="6">
    <source>
        <dbReference type="SAM" id="MobiDB-lite"/>
    </source>
</evidence>
<dbReference type="InterPro" id="IPR011004">
    <property type="entry name" value="Trimer_LpxA-like_sf"/>
</dbReference>
<dbReference type="Gene3D" id="2.160.10.10">
    <property type="entry name" value="Hexapeptide repeat proteins"/>
    <property type="match status" value="1"/>
</dbReference>
<organism evidence="8 9">
    <name type="scientific">Halarsenatibacter silvermanii</name>
    <dbReference type="NCBI Taxonomy" id="321763"/>
    <lineage>
        <taxon>Bacteria</taxon>
        <taxon>Bacillati</taxon>
        <taxon>Bacillota</taxon>
        <taxon>Clostridia</taxon>
        <taxon>Halanaerobiales</taxon>
        <taxon>Halarsenatibacteraceae</taxon>
        <taxon>Halarsenatibacter</taxon>
    </lineage>
</organism>
<dbReference type="STRING" id="321763.SAMN04488692_10226"/>
<evidence type="ECO:0000313" key="8">
    <source>
        <dbReference type="EMBL" id="SDL16135.1"/>
    </source>
</evidence>
<evidence type="ECO:0000313" key="9">
    <source>
        <dbReference type="Proteomes" id="UP000199476"/>
    </source>
</evidence>
<keyword evidence="1" id="KW-0444">Lipid biosynthesis</keyword>
<keyword evidence="5 8" id="KW-0012">Acyltransferase</keyword>
<evidence type="ECO:0000259" key="7">
    <source>
        <dbReference type="Pfam" id="PF13720"/>
    </source>
</evidence>
<evidence type="ECO:0000256" key="1">
    <source>
        <dbReference type="ARBA" id="ARBA00022516"/>
    </source>
</evidence>
<dbReference type="PANTHER" id="PTHR43480:SF1">
    <property type="entry name" value="ACYL-[ACYL-CARRIER-PROTEIN]--UDP-N-ACETYLGLUCOSAMINE O-ACYLTRANSFERASE, MITOCHONDRIAL-RELATED"/>
    <property type="match status" value="1"/>
</dbReference>
<dbReference type="Proteomes" id="UP000199476">
    <property type="component" value="Unassembled WGS sequence"/>
</dbReference>
<dbReference type="InterPro" id="IPR010137">
    <property type="entry name" value="Lipid_A_LpxA"/>
</dbReference>
<sequence>MADIEIHPTASVADKAELGAGCWIGPEARIGPEVKLGHDCFVGARAELTADIRLGSGCRVESGAILTDSCRYHRFFDERPYSSGKIRMGEDNIIREYVQITADSAPVKADEQVIKQEGKVSAGDENFIMAYAVLKPGVSLGSQVKIANATTVRPGARIDTSAFVAGMSVIDSGVKAGRLAMLGGHSHFQSDVPPFLLADGIPARVHSLNAVGLRRDGIKKNEFSELKTIFKALFRKNRGENEKSRKSDPRRSGAAARRRKFRRQLKELKSRSWTGDRPGELLDFICESQEICPGQSEEE</sequence>
<dbReference type="InterPro" id="IPR037157">
    <property type="entry name" value="Acetyltransf_C_sf"/>
</dbReference>
<dbReference type="SUPFAM" id="SSF51161">
    <property type="entry name" value="Trimeric LpxA-like enzymes"/>
    <property type="match status" value="1"/>
</dbReference>
<feature type="region of interest" description="Disordered" evidence="6">
    <location>
        <begin position="238"/>
        <end position="279"/>
    </location>
</feature>
<evidence type="ECO:0000256" key="3">
    <source>
        <dbReference type="ARBA" id="ARBA00022679"/>
    </source>
</evidence>
<feature type="compositionally biased region" description="Basic and acidic residues" evidence="6">
    <location>
        <begin position="238"/>
        <end position="251"/>
    </location>
</feature>
<accession>A0A1G9HTH8</accession>
<dbReference type="InterPro" id="IPR029098">
    <property type="entry name" value="Acetyltransf_C"/>
</dbReference>
<keyword evidence="9" id="KW-1185">Reference proteome</keyword>
<dbReference type="Pfam" id="PF13720">
    <property type="entry name" value="Acetyltransf_11"/>
    <property type="match status" value="1"/>
</dbReference>
<feature type="domain" description="UDP N-acetylglucosamine O-acyltransferase C-terminal" evidence="7">
    <location>
        <begin position="191"/>
        <end position="243"/>
    </location>
</feature>
<dbReference type="PANTHER" id="PTHR43480">
    <property type="entry name" value="ACYL-[ACYL-CARRIER-PROTEIN]--UDP-N-ACETYLGLUCOSAMINE O-ACYLTRANSFERASE"/>
    <property type="match status" value="1"/>
</dbReference>
<dbReference type="OrthoDB" id="9782926at2"/>
<dbReference type="GO" id="GO:0009245">
    <property type="term" value="P:lipid A biosynthetic process"/>
    <property type="evidence" value="ECO:0007669"/>
    <property type="project" value="UniProtKB-KW"/>
</dbReference>
<keyword evidence="4" id="KW-0443">Lipid metabolism</keyword>
<dbReference type="Pfam" id="PF00132">
    <property type="entry name" value="Hexapep"/>
    <property type="match status" value="1"/>
</dbReference>
<gene>
    <name evidence="8" type="ORF">SAMN04488692_10226</name>
</gene>
<dbReference type="RefSeq" id="WP_089757834.1">
    <property type="nucleotide sequence ID" value="NZ_FNGO01000002.1"/>
</dbReference>